<feature type="domain" description="Peptidase S54 rhomboid" evidence="9">
    <location>
        <begin position="45"/>
        <end position="179"/>
    </location>
</feature>
<evidence type="ECO:0000259" key="9">
    <source>
        <dbReference type="Pfam" id="PF01694"/>
    </source>
</evidence>
<evidence type="ECO:0000313" key="10">
    <source>
        <dbReference type="EMBL" id="MFC3679086.1"/>
    </source>
</evidence>
<keyword evidence="7 8" id="KW-0472">Membrane</keyword>
<dbReference type="GO" id="GO:0008233">
    <property type="term" value="F:peptidase activity"/>
    <property type="evidence" value="ECO:0007669"/>
    <property type="project" value="UniProtKB-KW"/>
</dbReference>
<evidence type="ECO:0000256" key="3">
    <source>
        <dbReference type="ARBA" id="ARBA00022670"/>
    </source>
</evidence>
<keyword evidence="3 10" id="KW-0645">Protease</keyword>
<dbReference type="InterPro" id="IPR035952">
    <property type="entry name" value="Rhomboid-like_sf"/>
</dbReference>
<reference evidence="11" key="1">
    <citation type="journal article" date="2019" name="Int. J. Syst. Evol. Microbiol.">
        <title>The Global Catalogue of Microorganisms (GCM) 10K type strain sequencing project: providing services to taxonomists for standard genome sequencing and annotation.</title>
        <authorList>
            <consortium name="The Broad Institute Genomics Platform"/>
            <consortium name="The Broad Institute Genome Sequencing Center for Infectious Disease"/>
            <person name="Wu L."/>
            <person name="Ma J."/>
        </authorList>
    </citation>
    <scope>NUCLEOTIDE SEQUENCE [LARGE SCALE GENOMIC DNA]</scope>
    <source>
        <strain evidence="11">KCTC 42424</strain>
    </source>
</reference>
<comment type="subcellular location">
    <subcellularLocation>
        <location evidence="1">Membrane</location>
        <topology evidence="1">Multi-pass membrane protein</topology>
    </subcellularLocation>
</comment>
<dbReference type="Proteomes" id="UP001595722">
    <property type="component" value="Unassembled WGS sequence"/>
</dbReference>
<evidence type="ECO:0000256" key="2">
    <source>
        <dbReference type="ARBA" id="ARBA00009045"/>
    </source>
</evidence>
<keyword evidence="11" id="KW-1185">Reference proteome</keyword>
<feature type="transmembrane region" description="Helical" evidence="8">
    <location>
        <begin position="53"/>
        <end position="76"/>
    </location>
</feature>
<keyword evidence="6 8" id="KW-1133">Transmembrane helix</keyword>
<dbReference type="Pfam" id="PF01694">
    <property type="entry name" value="Rhomboid"/>
    <property type="match status" value="1"/>
</dbReference>
<dbReference type="RefSeq" id="WP_376864733.1">
    <property type="nucleotide sequence ID" value="NZ_JBHRYB010000001.1"/>
</dbReference>
<dbReference type="Gene3D" id="1.20.1540.10">
    <property type="entry name" value="Rhomboid-like"/>
    <property type="match status" value="1"/>
</dbReference>
<organism evidence="10 11">
    <name type="scientific">Bacterioplanoides pacificum</name>
    <dbReference type="NCBI Taxonomy" id="1171596"/>
    <lineage>
        <taxon>Bacteria</taxon>
        <taxon>Pseudomonadati</taxon>
        <taxon>Pseudomonadota</taxon>
        <taxon>Gammaproteobacteria</taxon>
        <taxon>Oceanospirillales</taxon>
        <taxon>Oceanospirillaceae</taxon>
        <taxon>Bacterioplanoides</taxon>
    </lineage>
</organism>
<dbReference type="InterPro" id="IPR022764">
    <property type="entry name" value="Peptidase_S54_rhomboid_dom"/>
</dbReference>
<dbReference type="EMBL" id="JBHRYB010000001">
    <property type="protein sequence ID" value="MFC3679086.1"/>
    <property type="molecule type" value="Genomic_DNA"/>
</dbReference>
<sequence length="187" mass="20249">MSTIKAALSVILLQSLVLVLVFIANAISGAALNDYGIIPRYVDGWFHVLTAPFIHSDLSHLLNNLLGLSLLSLISIWRSVSQYVLASVFIIVITGGLVWLFGRPASHIGASGWIFGLWAWQISLALFERSFASLAICLLVIVLHGGMVAGLMPTDSSVSWEAHVGGAISGLLYAYLASRWRSEQQNN</sequence>
<protein>
    <submittedName>
        <fullName evidence="10">Rhomboid family intramembrane serine protease</fullName>
        <ecNumber evidence="10">3.4.21.105</ecNumber>
    </submittedName>
</protein>
<evidence type="ECO:0000256" key="7">
    <source>
        <dbReference type="ARBA" id="ARBA00023136"/>
    </source>
</evidence>
<feature type="transmembrane region" description="Helical" evidence="8">
    <location>
        <begin position="158"/>
        <end position="176"/>
    </location>
</feature>
<feature type="transmembrane region" description="Helical" evidence="8">
    <location>
        <begin position="108"/>
        <end position="127"/>
    </location>
</feature>
<dbReference type="GO" id="GO:0006508">
    <property type="term" value="P:proteolysis"/>
    <property type="evidence" value="ECO:0007669"/>
    <property type="project" value="UniProtKB-KW"/>
</dbReference>
<evidence type="ECO:0000256" key="8">
    <source>
        <dbReference type="SAM" id="Phobius"/>
    </source>
</evidence>
<gene>
    <name evidence="10" type="ORF">ACFOMG_03040</name>
</gene>
<comment type="caution">
    <text evidence="10">The sequence shown here is derived from an EMBL/GenBank/DDBJ whole genome shotgun (WGS) entry which is preliminary data.</text>
</comment>
<evidence type="ECO:0000313" key="11">
    <source>
        <dbReference type="Proteomes" id="UP001595722"/>
    </source>
</evidence>
<name>A0ABV7VQP7_9GAMM</name>
<dbReference type="SUPFAM" id="SSF144091">
    <property type="entry name" value="Rhomboid-like"/>
    <property type="match status" value="1"/>
</dbReference>
<evidence type="ECO:0000256" key="5">
    <source>
        <dbReference type="ARBA" id="ARBA00022801"/>
    </source>
</evidence>
<keyword evidence="5 10" id="KW-0378">Hydrolase</keyword>
<evidence type="ECO:0000256" key="1">
    <source>
        <dbReference type="ARBA" id="ARBA00004141"/>
    </source>
</evidence>
<dbReference type="EC" id="3.4.21.105" evidence="10"/>
<feature type="transmembrane region" description="Helical" evidence="8">
    <location>
        <begin position="83"/>
        <end position="102"/>
    </location>
</feature>
<accession>A0ABV7VQP7</accession>
<proteinExistence type="inferred from homology"/>
<feature type="transmembrane region" description="Helical" evidence="8">
    <location>
        <begin position="134"/>
        <end position="152"/>
    </location>
</feature>
<dbReference type="PANTHER" id="PTHR43066">
    <property type="entry name" value="RHOMBOID-RELATED PROTEIN"/>
    <property type="match status" value="1"/>
</dbReference>
<evidence type="ECO:0000256" key="6">
    <source>
        <dbReference type="ARBA" id="ARBA00022989"/>
    </source>
</evidence>
<dbReference type="PANTHER" id="PTHR43066:SF1">
    <property type="entry name" value="RHOMBOID PROTEIN 2"/>
    <property type="match status" value="1"/>
</dbReference>
<comment type="similarity">
    <text evidence="2">Belongs to the peptidase S54 family.</text>
</comment>
<evidence type="ECO:0000256" key="4">
    <source>
        <dbReference type="ARBA" id="ARBA00022692"/>
    </source>
</evidence>
<keyword evidence="4 8" id="KW-0812">Transmembrane</keyword>